<organism evidence="10 12">
    <name type="scientific">Phytophthora rubi</name>
    <dbReference type="NCBI Taxonomy" id="129364"/>
    <lineage>
        <taxon>Eukaryota</taxon>
        <taxon>Sar</taxon>
        <taxon>Stramenopiles</taxon>
        <taxon>Oomycota</taxon>
        <taxon>Peronosporomycetes</taxon>
        <taxon>Peronosporales</taxon>
        <taxon>Peronosporaceae</taxon>
        <taxon>Phytophthora</taxon>
    </lineage>
</organism>
<feature type="transmembrane region" description="Helical" evidence="6">
    <location>
        <begin position="627"/>
        <end position="648"/>
    </location>
</feature>
<dbReference type="PANTHER" id="PTHR11972:SF193">
    <property type="entry name" value="FAD-BINDING FR-TYPE DOMAIN-CONTAINING PROTEIN"/>
    <property type="match status" value="1"/>
</dbReference>
<comment type="subcellular location">
    <subcellularLocation>
        <location evidence="1">Membrane</location>
        <topology evidence="1">Multi-pass membrane protein</topology>
    </subcellularLocation>
</comment>
<dbReference type="EMBL" id="QXFU01001726">
    <property type="protein sequence ID" value="KAE8996635.1"/>
    <property type="molecule type" value="Genomic_DNA"/>
</dbReference>
<evidence type="ECO:0000313" key="11">
    <source>
        <dbReference type="Proteomes" id="UP000429607"/>
    </source>
</evidence>
<dbReference type="Pfam" id="PF08022">
    <property type="entry name" value="FAD_binding_8"/>
    <property type="match status" value="1"/>
</dbReference>
<proteinExistence type="predicted"/>
<dbReference type="SFLD" id="SFLDG01168">
    <property type="entry name" value="Ferric_reductase_subgroup_(FRE"/>
    <property type="match status" value="1"/>
</dbReference>
<dbReference type="OrthoDB" id="167398at2759"/>
<feature type="domain" description="FAD-binding FR-type" evidence="7">
    <location>
        <begin position="335"/>
        <end position="449"/>
    </location>
</feature>
<dbReference type="Proteomes" id="UP000434957">
    <property type="component" value="Unassembled WGS sequence"/>
</dbReference>
<dbReference type="InterPro" id="IPR013112">
    <property type="entry name" value="FAD-bd_8"/>
</dbReference>
<keyword evidence="3 6" id="KW-1133">Transmembrane helix</keyword>
<evidence type="ECO:0000313" key="13">
    <source>
        <dbReference type="Proteomes" id="UP000435112"/>
    </source>
</evidence>
<evidence type="ECO:0000256" key="5">
    <source>
        <dbReference type="ARBA" id="ARBA00023136"/>
    </source>
</evidence>
<reference evidence="10 12" key="1">
    <citation type="submission" date="2018-08" db="EMBL/GenBank/DDBJ databases">
        <title>Genomic investigation of the strawberry pathogen Phytophthora fragariae indicates pathogenicity is determined by transcriptional variation in three key races.</title>
        <authorList>
            <person name="Adams T.M."/>
            <person name="Armitage A.D."/>
            <person name="Sobczyk M.K."/>
            <person name="Bates H.J."/>
            <person name="Dunwell J.M."/>
            <person name="Nellist C.F."/>
            <person name="Harrison R.J."/>
        </authorList>
    </citation>
    <scope>NUCLEOTIDE SEQUENCE [LARGE SCALE GENOMIC DNA]</scope>
    <source>
        <strain evidence="9 11">SCRP249</strain>
        <strain evidence="8 13">SCRP324</strain>
        <strain evidence="10 12">SCRP333</strain>
    </source>
</reference>
<dbReference type="SFLD" id="SFLDS00052">
    <property type="entry name" value="Ferric_Reductase_Domain"/>
    <property type="match status" value="1"/>
</dbReference>
<dbReference type="InterPro" id="IPR017938">
    <property type="entry name" value="Riboflavin_synthase-like_b-brl"/>
</dbReference>
<dbReference type="EMBL" id="QXFV01001024">
    <property type="protein sequence ID" value="KAE9017662.1"/>
    <property type="molecule type" value="Genomic_DNA"/>
</dbReference>
<dbReference type="GO" id="GO:0016491">
    <property type="term" value="F:oxidoreductase activity"/>
    <property type="evidence" value="ECO:0007669"/>
    <property type="project" value="UniProtKB-KW"/>
</dbReference>
<dbReference type="CDD" id="cd06186">
    <property type="entry name" value="NOX_Duox_like_FAD_NADP"/>
    <property type="match status" value="1"/>
</dbReference>
<keyword evidence="2 6" id="KW-0812">Transmembrane</keyword>
<evidence type="ECO:0000313" key="9">
    <source>
        <dbReference type="EMBL" id="KAE9017662.1"/>
    </source>
</evidence>
<dbReference type="InterPro" id="IPR039261">
    <property type="entry name" value="FNR_nucleotide-bd"/>
</dbReference>
<evidence type="ECO:0000256" key="6">
    <source>
        <dbReference type="SAM" id="Phobius"/>
    </source>
</evidence>
<evidence type="ECO:0000256" key="1">
    <source>
        <dbReference type="ARBA" id="ARBA00004141"/>
    </source>
</evidence>
<gene>
    <name evidence="9" type="ORF">PR001_g14333</name>
    <name evidence="8" type="ORF">PR002_g19268</name>
    <name evidence="10" type="ORF">PR003_g16880</name>
</gene>
<evidence type="ECO:0000256" key="2">
    <source>
        <dbReference type="ARBA" id="ARBA00022692"/>
    </source>
</evidence>
<evidence type="ECO:0000256" key="3">
    <source>
        <dbReference type="ARBA" id="ARBA00022989"/>
    </source>
</evidence>
<keyword evidence="4" id="KW-0560">Oxidoreductase</keyword>
<dbReference type="InterPro" id="IPR050369">
    <property type="entry name" value="RBOH/FRE"/>
</dbReference>
<dbReference type="SUPFAM" id="SSF63380">
    <property type="entry name" value="Riboflavin synthase domain-like"/>
    <property type="match status" value="1"/>
</dbReference>
<dbReference type="PROSITE" id="PS51384">
    <property type="entry name" value="FAD_FR"/>
    <property type="match status" value="1"/>
</dbReference>
<dbReference type="PANTHER" id="PTHR11972">
    <property type="entry name" value="NADPH OXIDASE"/>
    <property type="match status" value="1"/>
</dbReference>
<evidence type="ECO:0000313" key="12">
    <source>
        <dbReference type="Proteomes" id="UP000434957"/>
    </source>
</evidence>
<dbReference type="EMBL" id="QXFT01001260">
    <property type="protein sequence ID" value="KAE9323836.1"/>
    <property type="molecule type" value="Genomic_DNA"/>
</dbReference>
<name>A0A6A4ELQ0_9STRA</name>
<feature type="transmembrane region" description="Helical" evidence="6">
    <location>
        <begin position="122"/>
        <end position="146"/>
    </location>
</feature>
<dbReference type="Proteomes" id="UP000435112">
    <property type="component" value="Unassembled WGS sequence"/>
</dbReference>
<dbReference type="AlphaFoldDB" id="A0A6A4ELQ0"/>
<feature type="transmembrane region" description="Helical" evidence="6">
    <location>
        <begin position="212"/>
        <end position="234"/>
    </location>
</feature>
<feature type="transmembrane region" description="Helical" evidence="6">
    <location>
        <begin position="77"/>
        <end position="98"/>
    </location>
</feature>
<feature type="transmembrane region" description="Helical" evidence="6">
    <location>
        <begin position="261"/>
        <end position="279"/>
    </location>
</feature>
<dbReference type="InterPro" id="IPR013130">
    <property type="entry name" value="Fe3_Rdtase_TM_dom"/>
</dbReference>
<evidence type="ECO:0000313" key="10">
    <source>
        <dbReference type="EMBL" id="KAE9323836.1"/>
    </source>
</evidence>
<dbReference type="Pfam" id="PF01794">
    <property type="entry name" value="Ferric_reduct"/>
    <property type="match status" value="1"/>
</dbReference>
<protein>
    <recommendedName>
        <fullName evidence="7">FAD-binding FR-type domain-containing protein</fullName>
    </recommendedName>
</protein>
<dbReference type="Proteomes" id="UP000429607">
    <property type="component" value="Unassembled WGS sequence"/>
</dbReference>
<feature type="transmembrane region" description="Helical" evidence="6">
    <location>
        <begin position="299"/>
        <end position="327"/>
    </location>
</feature>
<comment type="caution">
    <text evidence="10">The sequence shown here is derived from an EMBL/GenBank/DDBJ whole genome shotgun (WGS) entry which is preliminary data.</text>
</comment>
<evidence type="ECO:0000256" key="4">
    <source>
        <dbReference type="ARBA" id="ARBA00023002"/>
    </source>
</evidence>
<evidence type="ECO:0000259" key="7">
    <source>
        <dbReference type="PROSITE" id="PS51384"/>
    </source>
</evidence>
<keyword evidence="12" id="KW-1185">Reference proteome</keyword>
<accession>A0A6A4ELQ0</accession>
<evidence type="ECO:0000313" key="8">
    <source>
        <dbReference type="EMBL" id="KAE8996635.1"/>
    </source>
</evidence>
<sequence length="764" mass="84952">MLSVYEPEAEPRPSLHHKHRHVGLWRYALDSTLKLLVSLSFVLFVGGQVAYVSPLYRKYIQIRIAAWWGTHDEMVDPSYLLLVGVLPTLTCVMLVQWLRQLRTQRGVWGVAKLLRRRPAPNWLSYGELLFLAVLVGGNALVFWFGYTKRHGHKPRLTGDPPHSPPPSSYVKTVGNALGFNCVLNMGLLFVPATRNSAWMEAINMSYANGIKFHRWLGVAAVLTGVVHCGCYYYCWLLDGRWQQMALPCWDCSLRDRKGRKVWINVFGEAALLCFLLIGVTSVPWARRRMYNLFYNVHQLLFVAVIFTLLHWVRALWFLLPAFVAYLISRVLSHCNGSTAAQVVQFSALSPALCKLVIARAPGERGQFHVGHFVYVNVPAIARFEWHAFTIASSPRPSLYNQSSSNRMTLLIKALGDWTGKLMLYQQQCELNATKPEVYVDGYYGASLSQVYSAYTTVALVGGGVGVTPLLGVLEDICAAAETRHIQGRSLLPRRVGAIFVMRELALLAEMRPLLTRIRDLDPQGRYISVKLALTTTPRPEELDVSLHADASWSRNSPLLYKPAQTRVFTHSANTACPFGASLGSSVIPMVQFVVFGVVVGLLVTFQFGDDMLIDGLQSSVWVVQRLVQASALFAAGICVYGGVAVMQWTRKTHTKSRSLQPPYTLDDVGLEERLLPQTRQDGVYAGVGTYRDLLSDLQVTVGTRPNLKVHLWELHAGHCQRCSGGGSPIGVLVSGPESLKAATARAAALIGASDFDIHEEEFEL</sequence>
<feature type="transmembrane region" description="Helical" evidence="6">
    <location>
        <begin position="173"/>
        <end position="192"/>
    </location>
</feature>
<feature type="transmembrane region" description="Helical" evidence="6">
    <location>
        <begin position="586"/>
        <end position="607"/>
    </location>
</feature>
<dbReference type="InterPro" id="IPR017927">
    <property type="entry name" value="FAD-bd_FR_type"/>
</dbReference>
<dbReference type="Gene3D" id="3.40.50.80">
    <property type="entry name" value="Nucleotide-binding domain of ferredoxin-NADP reductase (FNR) module"/>
    <property type="match status" value="1"/>
</dbReference>
<dbReference type="GO" id="GO:0005886">
    <property type="term" value="C:plasma membrane"/>
    <property type="evidence" value="ECO:0007669"/>
    <property type="project" value="TreeGrafter"/>
</dbReference>
<feature type="transmembrane region" description="Helical" evidence="6">
    <location>
        <begin position="35"/>
        <end position="56"/>
    </location>
</feature>
<keyword evidence="5 6" id="KW-0472">Membrane</keyword>